<evidence type="ECO:0000259" key="8">
    <source>
        <dbReference type="PROSITE" id="PS50880"/>
    </source>
</evidence>
<sequence length="178" mass="19492">MTPAYDSLLQQLKRLPGLGYRSAERVAMHLLVEKPDAMGDLLDAMVGARDAVCRCQNCGNMAESELCAVCEDTNRDVRTICVVEHVPDLIAIERSSAWKAQYHVLHGKLSPIHGVGPEQLNLQSLQARIESGDVTELVLALSNDIEGQATCHYIQEELVQERAIRVSRIGFGLPSGEG</sequence>
<comment type="function">
    <text evidence="7">May play a role in DNA repair. It seems to be involved in an RecBC-independent recombinational process of DNA repair. It may act with RecF and RecO.</text>
</comment>
<protein>
    <recommendedName>
        <fullName evidence="7">Recombination protein RecR</fullName>
    </recommendedName>
</protein>
<comment type="similarity">
    <text evidence="7">Belongs to the RecR family.</text>
</comment>
<keyword evidence="10" id="KW-1185">Reference proteome</keyword>
<dbReference type="CDD" id="cd01025">
    <property type="entry name" value="TOPRIM_recR"/>
    <property type="match status" value="1"/>
</dbReference>
<dbReference type="PROSITE" id="PS01300">
    <property type="entry name" value="RECR"/>
    <property type="match status" value="1"/>
</dbReference>
<dbReference type="Gene3D" id="3.40.1360.10">
    <property type="match status" value="1"/>
</dbReference>
<accession>A0ABZ0RJE7</accession>
<evidence type="ECO:0000256" key="4">
    <source>
        <dbReference type="ARBA" id="ARBA00022833"/>
    </source>
</evidence>
<keyword evidence="5 7" id="KW-0233">DNA recombination</keyword>
<dbReference type="InterPro" id="IPR006171">
    <property type="entry name" value="TOPRIM_dom"/>
</dbReference>
<dbReference type="Proteomes" id="UP001324993">
    <property type="component" value="Chromosome"/>
</dbReference>
<dbReference type="NCBIfam" id="TIGR00615">
    <property type="entry name" value="recR"/>
    <property type="match status" value="1"/>
</dbReference>
<dbReference type="PROSITE" id="PS50880">
    <property type="entry name" value="TOPRIM"/>
    <property type="match status" value="1"/>
</dbReference>
<gene>
    <name evidence="7 9" type="primary">recR</name>
    <name evidence="9" type="ORF">SH580_16585</name>
</gene>
<dbReference type="InterPro" id="IPR000093">
    <property type="entry name" value="DNA_Rcmb_RecR"/>
</dbReference>
<name>A0ABZ0RJE7_9BACT</name>
<organism evidence="9 10">
    <name type="scientific">Coraliomargarita algicola</name>
    <dbReference type="NCBI Taxonomy" id="3092156"/>
    <lineage>
        <taxon>Bacteria</taxon>
        <taxon>Pseudomonadati</taxon>
        <taxon>Verrucomicrobiota</taxon>
        <taxon>Opitutia</taxon>
        <taxon>Puniceicoccales</taxon>
        <taxon>Coraliomargaritaceae</taxon>
        <taxon>Coraliomargarita</taxon>
    </lineage>
</organism>
<evidence type="ECO:0000313" key="9">
    <source>
        <dbReference type="EMBL" id="WPJ95047.1"/>
    </source>
</evidence>
<feature type="zinc finger region" description="C4-type" evidence="7">
    <location>
        <begin position="55"/>
        <end position="70"/>
    </location>
</feature>
<keyword evidence="2 7" id="KW-0227">DNA damage</keyword>
<evidence type="ECO:0000256" key="5">
    <source>
        <dbReference type="ARBA" id="ARBA00023172"/>
    </source>
</evidence>
<dbReference type="Pfam" id="PF13662">
    <property type="entry name" value="Toprim_4"/>
    <property type="match status" value="1"/>
</dbReference>
<evidence type="ECO:0000313" key="10">
    <source>
        <dbReference type="Proteomes" id="UP001324993"/>
    </source>
</evidence>
<dbReference type="InterPro" id="IPR034137">
    <property type="entry name" value="TOPRIM_RecR"/>
</dbReference>
<dbReference type="PANTHER" id="PTHR30446">
    <property type="entry name" value="RECOMBINATION PROTEIN RECR"/>
    <property type="match status" value="1"/>
</dbReference>
<dbReference type="HAMAP" id="MF_00017">
    <property type="entry name" value="RecR"/>
    <property type="match status" value="1"/>
</dbReference>
<evidence type="ECO:0000256" key="7">
    <source>
        <dbReference type="HAMAP-Rule" id="MF_00017"/>
    </source>
</evidence>
<dbReference type="Gene3D" id="1.10.8.420">
    <property type="entry name" value="RecR Domain 1"/>
    <property type="match status" value="1"/>
</dbReference>
<keyword evidence="6 7" id="KW-0234">DNA repair</keyword>
<keyword evidence="1 7" id="KW-0479">Metal-binding</keyword>
<reference evidence="9 10" key="1">
    <citation type="submission" date="2023-11" db="EMBL/GenBank/DDBJ databases">
        <title>Coraliomargarita sp. nov., isolated from marine algae.</title>
        <authorList>
            <person name="Lee J.K."/>
            <person name="Baek J.H."/>
            <person name="Kim J.M."/>
            <person name="Choi D.G."/>
            <person name="Jeon C.O."/>
        </authorList>
    </citation>
    <scope>NUCLEOTIDE SEQUENCE [LARGE SCALE GENOMIC DNA]</scope>
    <source>
        <strain evidence="9 10">J2-16</strain>
    </source>
</reference>
<keyword evidence="4 7" id="KW-0862">Zinc</keyword>
<dbReference type="Pfam" id="PF02132">
    <property type="entry name" value="RecR_ZnF"/>
    <property type="match status" value="1"/>
</dbReference>
<dbReference type="EMBL" id="CP138858">
    <property type="protein sequence ID" value="WPJ95047.1"/>
    <property type="molecule type" value="Genomic_DNA"/>
</dbReference>
<dbReference type="InterPro" id="IPR015967">
    <property type="entry name" value="Rcmb_RecR_Znf"/>
</dbReference>
<dbReference type="Pfam" id="PF21176">
    <property type="entry name" value="RecR_HhH"/>
    <property type="match status" value="1"/>
</dbReference>
<keyword evidence="3 7" id="KW-0863">Zinc-finger</keyword>
<feature type="domain" description="Toprim" evidence="8">
    <location>
        <begin position="78"/>
        <end position="174"/>
    </location>
</feature>
<evidence type="ECO:0000256" key="6">
    <source>
        <dbReference type="ARBA" id="ARBA00023204"/>
    </source>
</evidence>
<evidence type="ECO:0000256" key="1">
    <source>
        <dbReference type="ARBA" id="ARBA00022723"/>
    </source>
</evidence>
<dbReference type="SUPFAM" id="SSF111304">
    <property type="entry name" value="Recombination protein RecR"/>
    <property type="match status" value="1"/>
</dbReference>
<evidence type="ECO:0000256" key="2">
    <source>
        <dbReference type="ARBA" id="ARBA00022763"/>
    </source>
</evidence>
<dbReference type="RefSeq" id="WP_319831949.1">
    <property type="nucleotide sequence ID" value="NZ_CP138858.1"/>
</dbReference>
<evidence type="ECO:0000256" key="3">
    <source>
        <dbReference type="ARBA" id="ARBA00022771"/>
    </source>
</evidence>
<dbReference type="PANTHER" id="PTHR30446:SF0">
    <property type="entry name" value="RECOMBINATION PROTEIN RECR"/>
    <property type="match status" value="1"/>
</dbReference>
<dbReference type="InterPro" id="IPR023627">
    <property type="entry name" value="Rcmb_RecR"/>
</dbReference>
<proteinExistence type="inferred from homology"/>